<proteinExistence type="inferred from homology"/>
<evidence type="ECO:0000256" key="8">
    <source>
        <dbReference type="ARBA" id="ARBA00023136"/>
    </source>
</evidence>
<evidence type="ECO:0000256" key="7">
    <source>
        <dbReference type="ARBA" id="ARBA00022989"/>
    </source>
</evidence>
<dbReference type="Gene3D" id="1.20.1740.10">
    <property type="entry name" value="Amino acid/polyamine transporter I"/>
    <property type="match status" value="1"/>
</dbReference>
<keyword evidence="7 9" id="KW-1133">Transmembrane helix</keyword>
<keyword evidence="3 9" id="KW-0813">Transport</keyword>
<evidence type="ECO:0000256" key="3">
    <source>
        <dbReference type="ARBA" id="ARBA00022448"/>
    </source>
</evidence>
<dbReference type="Proteomes" id="UP000030528">
    <property type="component" value="Unassembled WGS sequence"/>
</dbReference>
<dbReference type="NCBIfam" id="TIGR00835">
    <property type="entry name" value="agcS"/>
    <property type="match status" value="1"/>
</dbReference>
<keyword evidence="6 9" id="KW-0769">Symport</keyword>
<evidence type="ECO:0000256" key="1">
    <source>
        <dbReference type="ARBA" id="ARBA00004651"/>
    </source>
</evidence>
<gene>
    <name evidence="10" type="ORF">N781_14135</name>
</gene>
<accession>A0A0A5GIF7</accession>
<keyword evidence="4 9" id="KW-1003">Cell membrane</keyword>
<protein>
    <submittedName>
        <fullName evidence="10">Alanine glycine permease</fullName>
    </submittedName>
</protein>
<dbReference type="GO" id="GO:0005283">
    <property type="term" value="F:amino acid:sodium symporter activity"/>
    <property type="evidence" value="ECO:0007669"/>
    <property type="project" value="InterPro"/>
</dbReference>
<dbReference type="FunFam" id="1.20.1740.10:FF:000004">
    <property type="entry name" value="Sodium:alanine symporter family protein"/>
    <property type="match status" value="1"/>
</dbReference>
<dbReference type="eggNOG" id="COG1115">
    <property type="taxonomic scope" value="Bacteria"/>
</dbReference>
<keyword evidence="5 9" id="KW-0812">Transmembrane</keyword>
<dbReference type="OrthoDB" id="9804874at2"/>
<sequence>MEAMTSLFESINSVLWGPVMLIFLLGTGVWLTFNLGFIQIRFLKEGFKQTFAPLFKKDDGEGINSFKALATSISAQVGTGNLAGVATAIAAGGPGAIFWMWLSSFFGMATIFSEAVLAQVYKVKKGDQVVGGPAYYIREGLGSRFLAGFFAVAIILALGFIGNMVQSNSITVAVNEVFGQSSLWLNLSIGIVVALFIGMILFGGIERISAFAGNVVPIMALLYIVGSMIILIVNIDLVIPTFQLIFEAAFTPESAGGGVLGATVKEAIRYGVARGLFSNEAGMGSTPHAHAVANVKHPAQQGFVAMVGVFIDTVVICTLTAMVVLITNAHTTGLEASAITQEGFARGLGEFGTPFIAICLLFFAFTTILGWSYFGEVNIRFLFNGKGIKPYRSLVLLFVVIGALVKVDFVWEMADMFNALMVVPNLIALLLLSPVVKRVFREYKQQLLSK</sequence>
<evidence type="ECO:0000256" key="6">
    <source>
        <dbReference type="ARBA" id="ARBA00022847"/>
    </source>
</evidence>
<dbReference type="InterPro" id="IPR001463">
    <property type="entry name" value="Na/Ala_symport"/>
</dbReference>
<evidence type="ECO:0000256" key="5">
    <source>
        <dbReference type="ARBA" id="ARBA00022692"/>
    </source>
</evidence>
<feature type="transmembrane region" description="Helical" evidence="9">
    <location>
        <begin position="417"/>
        <end position="436"/>
    </location>
</feature>
<evidence type="ECO:0000256" key="4">
    <source>
        <dbReference type="ARBA" id="ARBA00022475"/>
    </source>
</evidence>
<dbReference type="PRINTS" id="PR00175">
    <property type="entry name" value="NAALASMPORT"/>
</dbReference>
<feature type="transmembrane region" description="Helical" evidence="9">
    <location>
        <begin position="211"/>
        <end position="233"/>
    </location>
</feature>
<feature type="transmembrane region" description="Helical" evidence="9">
    <location>
        <begin position="15"/>
        <end position="38"/>
    </location>
</feature>
<comment type="caution">
    <text evidence="10">The sequence shown here is derived from an EMBL/GenBank/DDBJ whole genome shotgun (WGS) entry which is preliminary data.</text>
</comment>
<evidence type="ECO:0000313" key="10">
    <source>
        <dbReference type="EMBL" id="KGX93006.1"/>
    </source>
</evidence>
<dbReference type="EMBL" id="AVPE01000004">
    <property type="protein sequence ID" value="KGX93006.1"/>
    <property type="molecule type" value="Genomic_DNA"/>
</dbReference>
<name>A0A0A5GIF7_9BACI</name>
<dbReference type="PANTHER" id="PTHR30330">
    <property type="entry name" value="AGSS FAMILY TRANSPORTER, SODIUM-ALANINE"/>
    <property type="match status" value="1"/>
</dbReference>
<organism evidence="10 11">
    <name type="scientific">Pontibacillus halophilus JSM 076056 = DSM 19796</name>
    <dbReference type="NCBI Taxonomy" id="1385510"/>
    <lineage>
        <taxon>Bacteria</taxon>
        <taxon>Bacillati</taxon>
        <taxon>Bacillota</taxon>
        <taxon>Bacilli</taxon>
        <taxon>Bacillales</taxon>
        <taxon>Bacillaceae</taxon>
        <taxon>Pontibacillus</taxon>
    </lineage>
</organism>
<feature type="transmembrane region" description="Helical" evidence="9">
    <location>
        <begin position="355"/>
        <end position="374"/>
    </location>
</feature>
<comment type="subcellular location">
    <subcellularLocation>
        <location evidence="1 9">Cell membrane</location>
        <topology evidence="1 9">Multi-pass membrane protein</topology>
    </subcellularLocation>
</comment>
<evidence type="ECO:0000256" key="9">
    <source>
        <dbReference type="RuleBase" id="RU363064"/>
    </source>
</evidence>
<dbReference type="PANTHER" id="PTHR30330:SF14">
    <property type="entry name" value="SODIUM_AMINO ACID (ALANINE) SYMPORTER"/>
    <property type="match status" value="1"/>
</dbReference>
<feature type="transmembrane region" description="Helical" evidence="9">
    <location>
        <begin position="303"/>
        <end position="326"/>
    </location>
</feature>
<dbReference type="Pfam" id="PF01235">
    <property type="entry name" value="Na_Ala_symp"/>
    <property type="match status" value="1"/>
</dbReference>
<dbReference type="AlphaFoldDB" id="A0A0A5GIF7"/>
<evidence type="ECO:0000313" key="11">
    <source>
        <dbReference type="Proteomes" id="UP000030528"/>
    </source>
</evidence>
<reference evidence="10 11" key="1">
    <citation type="submission" date="2013-08" db="EMBL/GenBank/DDBJ databases">
        <authorList>
            <person name="Huang J."/>
            <person name="Wang G."/>
        </authorList>
    </citation>
    <scope>NUCLEOTIDE SEQUENCE [LARGE SCALE GENOMIC DNA]</scope>
    <source>
        <strain evidence="10 11">JSM 076056</strain>
    </source>
</reference>
<evidence type="ECO:0000256" key="2">
    <source>
        <dbReference type="ARBA" id="ARBA00009261"/>
    </source>
</evidence>
<comment type="similarity">
    <text evidence="2 9">Belongs to the alanine or glycine:cation symporter (AGCS) (TC 2.A.25) family.</text>
</comment>
<keyword evidence="11" id="KW-1185">Reference proteome</keyword>
<feature type="transmembrane region" description="Helical" evidence="9">
    <location>
        <begin position="394"/>
        <end position="411"/>
    </location>
</feature>
<feature type="transmembrane region" description="Helical" evidence="9">
    <location>
        <begin position="141"/>
        <end position="162"/>
    </location>
</feature>
<feature type="transmembrane region" description="Helical" evidence="9">
    <location>
        <begin position="183"/>
        <end position="205"/>
    </location>
</feature>
<dbReference type="PROSITE" id="PS00873">
    <property type="entry name" value="NA_ALANINE_SYMP"/>
    <property type="match status" value="1"/>
</dbReference>
<keyword evidence="8 9" id="KW-0472">Membrane</keyword>
<dbReference type="GO" id="GO:0005886">
    <property type="term" value="C:plasma membrane"/>
    <property type="evidence" value="ECO:0007669"/>
    <property type="project" value="UniProtKB-SubCell"/>
</dbReference>